<accession>A0ACB9F2X6</accession>
<organism evidence="1 2">
    <name type="scientific">Cichorium intybus</name>
    <name type="common">Chicory</name>
    <dbReference type="NCBI Taxonomy" id="13427"/>
    <lineage>
        <taxon>Eukaryota</taxon>
        <taxon>Viridiplantae</taxon>
        <taxon>Streptophyta</taxon>
        <taxon>Embryophyta</taxon>
        <taxon>Tracheophyta</taxon>
        <taxon>Spermatophyta</taxon>
        <taxon>Magnoliopsida</taxon>
        <taxon>eudicotyledons</taxon>
        <taxon>Gunneridae</taxon>
        <taxon>Pentapetalae</taxon>
        <taxon>asterids</taxon>
        <taxon>campanulids</taxon>
        <taxon>Asterales</taxon>
        <taxon>Asteraceae</taxon>
        <taxon>Cichorioideae</taxon>
        <taxon>Cichorieae</taxon>
        <taxon>Cichoriinae</taxon>
        <taxon>Cichorium</taxon>
    </lineage>
</organism>
<gene>
    <name evidence="1" type="ORF">L2E82_15062</name>
</gene>
<name>A0ACB9F2X6_CICIN</name>
<keyword evidence="2" id="KW-1185">Reference proteome</keyword>
<evidence type="ECO:0000313" key="2">
    <source>
        <dbReference type="Proteomes" id="UP001055811"/>
    </source>
</evidence>
<protein>
    <submittedName>
        <fullName evidence="1">Uncharacterized protein</fullName>
    </submittedName>
</protein>
<reference evidence="1 2" key="2">
    <citation type="journal article" date="2022" name="Mol. Ecol. Resour.">
        <title>The genomes of chicory, endive, great burdock and yacon provide insights into Asteraceae paleo-polyploidization history and plant inulin production.</title>
        <authorList>
            <person name="Fan W."/>
            <person name="Wang S."/>
            <person name="Wang H."/>
            <person name="Wang A."/>
            <person name="Jiang F."/>
            <person name="Liu H."/>
            <person name="Zhao H."/>
            <person name="Xu D."/>
            <person name="Zhang Y."/>
        </authorList>
    </citation>
    <scope>NUCLEOTIDE SEQUENCE [LARGE SCALE GENOMIC DNA]</scope>
    <source>
        <strain evidence="2">cv. Punajuju</strain>
        <tissue evidence="1">Leaves</tissue>
    </source>
</reference>
<dbReference type="Proteomes" id="UP001055811">
    <property type="component" value="Linkage Group LG03"/>
</dbReference>
<evidence type="ECO:0000313" key="1">
    <source>
        <dbReference type="EMBL" id="KAI3765041.1"/>
    </source>
</evidence>
<proteinExistence type="predicted"/>
<comment type="caution">
    <text evidence="1">The sequence shown here is derived from an EMBL/GenBank/DDBJ whole genome shotgun (WGS) entry which is preliminary data.</text>
</comment>
<sequence>MKIPSSSYSNKSNAFVWTRTRVGDHKEAFQVLDIMSTRDGSSANEQFHFKKNPFRGATQYATMDQVLICDNLA</sequence>
<reference evidence="2" key="1">
    <citation type="journal article" date="2022" name="Mol. Ecol. Resour.">
        <title>The genomes of chicory, endive, great burdock and yacon provide insights into Asteraceae palaeo-polyploidization history and plant inulin production.</title>
        <authorList>
            <person name="Fan W."/>
            <person name="Wang S."/>
            <person name="Wang H."/>
            <person name="Wang A."/>
            <person name="Jiang F."/>
            <person name="Liu H."/>
            <person name="Zhao H."/>
            <person name="Xu D."/>
            <person name="Zhang Y."/>
        </authorList>
    </citation>
    <scope>NUCLEOTIDE SEQUENCE [LARGE SCALE GENOMIC DNA]</scope>
    <source>
        <strain evidence="2">cv. Punajuju</strain>
    </source>
</reference>
<dbReference type="EMBL" id="CM042011">
    <property type="protein sequence ID" value="KAI3765041.1"/>
    <property type="molecule type" value="Genomic_DNA"/>
</dbReference>